<keyword evidence="1" id="KW-0812">Transmembrane</keyword>
<dbReference type="Gene3D" id="1.10.287.3510">
    <property type="match status" value="1"/>
</dbReference>
<proteinExistence type="predicted"/>
<keyword evidence="1" id="KW-1133">Transmembrane helix</keyword>
<reference evidence="2" key="1">
    <citation type="submission" date="2016-10" db="EMBL/GenBank/DDBJ databases">
        <title>Comparative analyses of the complete Maternally and Paternally Inherited mitochondrial genomes of the Endangered Freshwater Mussel Solenaia rivularis (Bivalvia Unionidae) and phylogenetic analyses.</title>
        <authorList>
            <person name="Zhou C.H."/>
            <person name="Huang X.C."/>
            <person name="Wu X.P."/>
            <person name="Ouyang S."/>
        </authorList>
    </citation>
    <scope>NUCLEOTIDE SEQUENCE</scope>
</reference>
<gene>
    <name evidence="2" type="primary">nad4l</name>
</gene>
<keyword evidence="2" id="KW-0496">Mitochondrion</keyword>
<organism evidence="2">
    <name type="scientific">Sinosolenaia oleivora</name>
    <dbReference type="NCBI Taxonomy" id="3237505"/>
    <lineage>
        <taxon>Eukaryota</taxon>
        <taxon>Metazoa</taxon>
        <taxon>Spiralia</taxon>
        <taxon>Lophotrochozoa</taxon>
        <taxon>Mollusca</taxon>
        <taxon>Bivalvia</taxon>
        <taxon>Autobranchia</taxon>
        <taxon>Heteroconchia</taxon>
        <taxon>Palaeoheterodonta</taxon>
        <taxon>Unionida</taxon>
        <taxon>Unionoidea</taxon>
        <taxon>Unionidae</taxon>
        <taxon>Sinosolenaia</taxon>
    </lineage>
</organism>
<dbReference type="AlphaFoldDB" id="A0A3G1GHS0"/>
<evidence type="ECO:0000256" key="1">
    <source>
        <dbReference type="SAM" id="Phobius"/>
    </source>
</evidence>
<feature type="transmembrane region" description="Helical" evidence="1">
    <location>
        <begin position="31"/>
        <end position="55"/>
    </location>
</feature>
<protein>
    <submittedName>
        <fullName evidence="2">NADH dehydrogenase subunit 4L</fullName>
    </submittedName>
</protein>
<name>A0A3G1GHS0_9BIVA</name>
<dbReference type="EMBL" id="KY007143">
    <property type="protein sequence ID" value="APA19211.1"/>
    <property type="molecule type" value="Genomic_DNA"/>
</dbReference>
<evidence type="ECO:0000313" key="2">
    <source>
        <dbReference type="EMBL" id="APA19211.1"/>
    </source>
</evidence>
<keyword evidence="1" id="KW-0472">Membrane</keyword>
<geneLocation type="mitochondrion" evidence="2"/>
<accession>A0A3G1GHS0</accession>
<feature type="transmembrane region" description="Helical" evidence="1">
    <location>
        <begin position="6"/>
        <end position="24"/>
    </location>
</feature>
<sequence>MSVSCCGGVAMYLVMVVLSVCCILSQRHSLLGILLGFEVFSLVLFCSFVGVFGVMQSPVGLSLVFLCLEVCVMSVCLALMIKLVKVSGSDYVGVCSFSDSY</sequence>
<feature type="transmembrane region" description="Helical" evidence="1">
    <location>
        <begin position="61"/>
        <end position="81"/>
    </location>
</feature>